<dbReference type="Gene3D" id="3.30.360.10">
    <property type="entry name" value="Dihydrodipicolinate Reductase, domain 2"/>
    <property type="match status" value="1"/>
</dbReference>
<evidence type="ECO:0000256" key="5">
    <source>
        <dbReference type="PIRSR" id="PIRSR000149-2"/>
    </source>
</evidence>
<name>A0A7W8YXI4_9SPHI</name>
<dbReference type="EMBL" id="JACHCF010000012">
    <property type="protein sequence ID" value="MBB5623462.1"/>
    <property type="molecule type" value="Genomic_DNA"/>
</dbReference>
<dbReference type="CDD" id="cd18126">
    <property type="entry name" value="GAPDH_I_C"/>
    <property type="match status" value="1"/>
</dbReference>
<dbReference type="EC" id="1.2.1.12" evidence="10"/>
<evidence type="ECO:0000256" key="7">
    <source>
        <dbReference type="PIRSR" id="PIRSR000149-4"/>
    </source>
</evidence>
<organism evidence="10 11">
    <name type="scientific">Pedobacter cryoconitis</name>
    <dbReference type="NCBI Taxonomy" id="188932"/>
    <lineage>
        <taxon>Bacteria</taxon>
        <taxon>Pseudomonadati</taxon>
        <taxon>Bacteroidota</taxon>
        <taxon>Sphingobacteriia</taxon>
        <taxon>Sphingobacteriales</taxon>
        <taxon>Sphingobacteriaceae</taxon>
        <taxon>Pedobacter</taxon>
    </lineage>
</organism>
<accession>A0A7W8YXI4</accession>
<dbReference type="NCBIfam" id="TIGR01534">
    <property type="entry name" value="GAPDH-I"/>
    <property type="match status" value="1"/>
</dbReference>
<evidence type="ECO:0000256" key="2">
    <source>
        <dbReference type="ARBA" id="ARBA00011881"/>
    </source>
</evidence>
<gene>
    <name evidence="10" type="ORF">HDE69_004546</name>
</gene>
<feature type="site" description="Activates thiol group during catalysis" evidence="7">
    <location>
        <position position="196"/>
    </location>
</feature>
<dbReference type="InterPro" id="IPR006424">
    <property type="entry name" value="Glyceraldehyde-3-P_DH_1"/>
</dbReference>
<feature type="binding site" evidence="5">
    <location>
        <position position="250"/>
    </location>
    <ligand>
        <name>D-glyceraldehyde 3-phosphate</name>
        <dbReference type="ChEBI" id="CHEBI:59776"/>
    </ligand>
</feature>
<dbReference type="SUPFAM" id="SSF51735">
    <property type="entry name" value="NAD(P)-binding Rossmann-fold domains"/>
    <property type="match status" value="1"/>
</dbReference>
<feature type="domain" description="Glyceraldehyde 3-phosphate dehydrogenase NAD(P) binding" evidence="9">
    <location>
        <begin position="22"/>
        <end position="169"/>
    </location>
</feature>
<dbReference type="SUPFAM" id="SSF55347">
    <property type="entry name" value="Glyceraldehyde-3-phosphate dehydrogenase-like, C-terminal domain"/>
    <property type="match status" value="1"/>
</dbReference>
<comment type="similarity">
    <text evidence="1 8">Belongs to the glyceraldehyde-3-phosphate dehydrogenase family.</text>
</comment>
<protein>
    <submittedName>
        <fullName evidence="10">Glyceraldehyde 3-phosphate dehydrogenase</fullName>
        <ecNumber evidence="10">1.2.1.12</ecNumber>
    </submittedName>
</protein>
<dbReference type="InterPro" id="IPR020828">
    <property type="entry name" value="GlycerAld_3-P_DH_NAD(P)-bd"/>
</dbReference>
<dbReference type="CDD" id="cd05214">
    <property type="entry name" value="GAPDH_I_N"/>
    <property type="match status" value="1"/>
</dbReference>
<dbReference type="SMART" id="SM00846">
    <property type="entry name" value="Gp_dh_N"/>
    <property type="match status" value="1"/>
</dbReference>
<evidence type="ECO:0000259" key="9">
    <source>
        <dbReference type="SMART" id="SM00846"/>
    </source>
</evidence>
<dbReference type="Proteomes" id="UP000537718">
    <property type="component" value="Unassembled WGS sequence"/>
</dbReference>
<feature type="binding site" evidence="6">
    <location>
        <position position="331"/>
    </location>
    <ligand>
        <name>NAD(+)</name>
        <dbReference type="ChEBI" id="CHEBI:57540"/>
    </ligand>
</feature>
<dbReference type="GO" id="GO:0004365">
    <property type="term" value="F:glyceraldehyde-3-phosphate dehydrogenase (NAD+) (phosphorylating) activity"/>
    <property type="evidence" value="ECO:0007669"/>
    <property type="project" value="UniProtKB-EC"/>
</dbReference>
<dbReference type="Gene3D" id="3.40.50.720">
    <property type="entry name" value="NAD(P)-binding Rossmann-like Domain"/>
    <property type="match status" value="1"/>
</dbReference>
<evidence type="ECO:0000313" key="11">
    <source>
        <dbReference type="Proteomes" id="UP000537718"/>
    </source>
</evidence>
<evidence type="ECO:0000313" key="10">
    <source>
        <dbReference type="EMBL" id="MBB5623462.1"/>
    </source>
</evidence>
<dbReference type="InterPro" id="IPR020829">
    <property type="entry name" value="GlycerAld_3-P_DH_cat"/>
</dbReference>
<dbReference type="AlphaFoldDB" id="A0A7W8YXI4"/>
<evidence type="ECO:0000256" key="1">
    <source>
        <dbReference type="ARBA" id="ARBA00007406"/>
    </source>
</evidence>
<sequence length="351" mass="38321">MKYHKLSPKNIPSFVPSIENEMKLAINGFGRIGRIFLRTALEKNINVVAINDLGDPATLAHLFKYDTVHRGFKGEVTFDQEALIINGKRINVYREAQPENLPWKALDIDIVLESTGKFTTRTGAGKHLLAGAKQVLISAPADKDIPMFVLGVNDSVLDLSAEIISNASCTTNNVAPMVKILDDKWGILDGYITTIHSMTGDQNLHDAPHKDLRRARAASASIIPTSTGAAKAITNIFPHLEGKLGGAGIRVPVLNGSLTDFTCILKEKATIEEINAAFKSAAENEMKTVLEYTEDPIVSVDILDNQHSCIFDAQLTSIVGDLVKVVGWYDNESGYSARLVDLVLKISENRN</sequence>
<dbReference type="GO" id="GO:0050661">
    <property type="term" value="F:NADP binding"/>
    <property type="evidence" value="ECO:0007669"/>
    <property type="project" value="InterPro"/>
</dbReference>
<dbReference type="GO" id="GO:0006006">
    <property type="term" value="P:glucose metabolic process"/>
    <property type="evidence" value="ECO:0007669"/>
    <property type="project" value="InterPro"/>
</dbReference>
<evidence type="ECO:0000256" key="3">
    <source>
        <dbReference type="ARBA" id="ARBA00023002"/>
    </source>
</evidence>
<feature type="binding site" evidence="6">
    <location>
        <begin position="31"/>
        <end position="32"/>
    </location>
    <ligand>
        <name>NAD(+)</name>
        <dbReference type="ChEBI" id="CHEBI:57540"/>
    </ligand>
</feature>
<feature type="binding site" evidence="5">
    <location>
        <begin position="227"/>
        <end position="228"/>
    </location>
    <ligand>
        <name>D-glyceraldehyde 3-phosphate</name>
        <dbReference type="ChEBI" id="CHEBI:59776"/>
    </ligand>
</feature>
<keyword evidence="3 10" id="KW-0560">Oxidoreductase</keyword>
<evidence type="ECO:0000256" key="8">
    <source>
        <dbReference type="RuleBase" id="RU000397"/>
    </source>
</evidence>
<dbReference type="PRINTS" id="PR00078">
    <property type="entry name" value="G3PDHDRGNASE"/>
</dbReference>
<evidence type="ECO:0000256" key="4">
    <source>
        <dbReference type="PIRSR" id="PIRSR000149-1"/>
    </source>
</evidence>
<dbReference type="Pfam" id="PF00044">
    <property type="entry name" value="Gp_dh_N"/>
    <property type="match status" value="1"/>
</dbReference>
<feature type="binding site" evidence="5">
    <location>
        <position position="199"/>
    </location>
    <ligand>
        <name>D-glyceraldehyde 3-phosphate</name>
        <dbReference type="ChEBI" id="CHEBI:59776"/>
    </ligand>
</feature>
<dbReference type="GO" id="GO:0051287">
    <property type="term" value="F:NAD binding"/>
    <property type="evidence" value="ECO:0007669"/>
    <property type="project" value="InterPro"/>
</dbReference>
<feature type="binding site" evidence="6">
    <location>
        <position position="138"/>
    </location>
    <ligand>
        <name>NAD(+)</name>
        <dbReference type="ChEBI" id="CHEBI:57540"/>
    </ligand>
</feature>
<dbReference type="PIRSF" id="PIRSF000149">
    <property type="entry name" value="GAP_DH"/>
    <property type="match status" value="1"/>
</dbReference>
<proteinExistence type="inferred from homology"/>
<keyword evidence="6" id="KW-0520">NAD</keyword>
<dbReference type="FunFam" id="3.40.50.720:FF:000001">
    <property type="entry name" value="Glyceraldehyde-3-phosphate dehydrogenase"/>
    <property type="match status" value="1"/>
</dbReference>
<dbReference type="Pfam" id="PF02800">
    <property type="entry name" value="Gp_dh_C"/>
    <property type="match status" value="1"/>
</dbReference>
<feature type="active site" description="Nucleophile" evidence="4">
    <location>
        <position position="169"/>
    </location>
</feature>
<reference evidence="10 11" key="1">
    <citation type="submission" date="2020-08" db="EMBL/GenBank/DDBJ databases">
        <title>Genomic Encyclopedia of Type Strains, Phase IV (KMG-V): Genome sequencing to study the core and pangenomes of soil and plant-associated prokaryotes.</title>
        <authorList>
            <person name="Whitman W."/>
        </authorList>
    </citation>
    <scope>NUCLEOTIDE SEQUENCE [LARGE SCALE GENOMIC DNA]</scope>
    <source>
        <strain evidence="10 11">MP7CTX6</strain>
    </source>
</reference>
<dbReference type="FunFam" id="3.30.360.10:FF:000002">
    <property type="entry name" value="Glyceraldehyde-3-phosphate dehydrogenase"/>
    <property type="match status" value="1"/>
</dbReference>
<dbReference type="PANTHER" id="PTHR43148">
    <property type="entry name" value="GLYCERALDEHYDE-3-PHOSPHATE DEHYDROGENASE 2"/>
    <property type="match status" value="1"/>
</dbReference>
<keyword evidence="6" id="KW-0547">Nucleotide-binding</keyword>
<feature type="binding site" evidence="5">
    <location>
        <begin position="168"/>
        <end position="170"/>
    </location>
    <ligand>
        <name>D-glyceraldehyde 3-phosphate</name>
        <dbReference type="ChEBI" id="CHEBI:59776"/>
    </ligand>
</feature>
<dbReference type="InterPro" id="IPR036291">
    <property type="entry name" value="NAD(P)-bd_dom_sf"/>
</dbReference>
<dbReference type="InterPro" id="IPR020831">
    <property type="entry name" value="GlycerAld/Erythrose_P_DH"/>
</dbReference>
<evidence type="ECO:0000256" key="6">
    <source>
        <dbReference type="PIRSR" id="PIRSR000149-3"/>
    </source>
</evidence>
<comment type="subunit">
    <text evidence="2">Homotetramer.</text>
</comment>
<feature type="binding site" evidence="6">
    <location>
        <position position="52"/>
    </location>
    <ligand>
        <name>NAD(+)</name>
        <dbReference type="ChEBI" id="CHEBI:57540"/>
    </ligand>
</feature>
<comment type="caution">
    <text evidence="10">The sequence shown here is derived from an EMBL/GenBank/DDBJ whole genome shotgun (WGS) entry which is preliminary data.</text>
</comment>